<accession>A0A9D1LU61</accession>
<protein>
    <submittedName>
        <fullName evidence="2">Uncharacterized protein</fullName>
    </submittedName>
</protein>
<evidence type="ECO:0000313" key="3">
    <source>
        <dbReference type="Proteomes" id="UP000824111"/>
    </source>
</evidence>
<dbReference type="SUPFAM" id="SSF49899">
    <property type="entry name" value="Concanavalin A-like lectins/glucanases"/>
    <property type="match status" value="1"/>
</dbReference>
<comment type="caution">
    <text evidence="2">The sequence shown here is derived from an EMBL/GenBank/DDBJ whole genome shotgun (WGS) entry which is preliminary data.</text>
</comment>
<name>A0A9D1LU61_9FIRM</name>
<reference evidence="2" key="2">
    <citation type="journal article" date="2021" name="PeerJ">
        <title>Extensive microbial diversity within the chicken gut microbiome revealed by metagenomics and culture.</title>
        <authorList>
            <person name="Gilroy R."/>
            <person name="Ravi A."/>
            <person name="Getino M."/>
            <person name="Pursley I."/>
            <person name="Horton D.L."/>
            <person name="Alikhan N.F."/>
            <person name="Baker D."/>
            <person name="Gharbi K."/>
            <person name="Hall N."/>
            <person name="Watson M."/>
            <person name="Adriaenssens E.M."/>
            <person name="Foster-Nyarko E."/>
            <person name="Jarju S."/>
            <person name="Secka A."/>
            <person name="Antonio M."/>
            <person name="Oren A."/>
            <person name="Chaudhuri R.R."/>
            <person name="La Ragione R."/>
            <person name="Hildebrand F."/>
            <person name="Pallen M.J."/>
        </authorList>
    </citation>
    <scope>NUCLEOTIDE SEQUENCE</scope>
    <source>
        <strain evidence="2">ChiSjej4B22-9803</strain>
    </source>
</reference>
<reference evidence="2" key="1">
    <citation type="submission" date="2020-10" db="EMBL/GenBank/DDBJ databases">
        <authorList>
            <person name="Gilroy R."/>
        </authorList>
    </citation>
    <scope>NUCLEOTIDE SEQUENCE</scope>
    <source>
        <strain evidence="2">ChiSjej4B22-9803</strain>
    </source>
</reference>
<gene>
    <name evidence="2" type="ORF">IAB04_01940</name>
</gene>
<keyword evidence="1" id="KW-0732">Signal</keyword>
<evidence type="ECO:0000313" key="2">
    <source>
        <dbReference type="EMBL" id="HIU48104.1"/>
    </source>
</evidence>
<organism evidence="2 3">
    <name type="scientific">Candidatus Avimonoglobus intestinipullorum</name>
    <dbReference type="NCBI Taxonomy" id="2840699"/>
    <lineage>
        <taxon>Bacteria</taxon>
        <taxon>Bacillati</taxon>
        <taxon>Bacillota</taxon>
        <taxon>Clostridia</taxon>
        <taxon>Eubacteriales</taxon>
        <taxon>Candidatus Avimonoglobus</taxon>
    </lineage>
</organism>
<dbReference type="Proteomes" id="UP000824111">
    <property type="component" value="Unassembled WGS sequence"/>
</dbReference>
<proteinExistence type="predicted"/>
<feature type="signal peptide" evidence="1">
    <location>
        <begin position="1"/>
        <end position="27"/>
    </location>
</feature>
<dbReference type="InterPro" id="IPR013320">
    <property type="entry name" value="ConA-like_dom_sf"/>
</dbReference>
<dbReference type="Gene3D" id="2.60.120.200">
    <property type="match status" value="1"/>
</dbReference>
<feature type="chain" id="PRO_5039417639" evidence="1">
    <location>
        <begin position="28"/>
        <end position="589"/>
    </location>
</feature>
<sequence>MKTNLRTVMAGALAAGMLLAQANVVIAEDTAVVPALPEEVMYLYNRDCEDLTLGETVGVGPYLSSTHQVMDRTVAAPAGSSENGKSIKVTAQAGSEQFYKIFEKAATWFDGDETVQNPAEYNNEVVVRFDVYREADTRTPNFTIQNVNMNNMTLASAFIDKDGKLSVATSSEIKSMPQETATDQGYFVYGQALAADQWHTITIVYNKDAEKTTWFADGNYVCDAVFPTKNATYQELKGYRYSMQCFALVNEKLAASAYIDNIKIAYAKPAETMQIQTELYSNDAEQGVTVTGPGSASKTVAFDSIQEVSKDYIVSFDLRADTITAKGACITLQNATGNMLATAFMANTAGSMIIRTEMRKTESGAIGEPAATVSGWTERELVQLNSAKLFHVRDVFRPNVYTNFKFYVDVDEHVVYYYVNDIYAGKTAANTAYSMLPAKLFVLYPTNDGASIGGKFWIANVKVGYTEPSAVTVDHFTIVDAMGSALDGAEIFAGDGTEAYVKATVRNETPQDVHCVIVIAQYRGSEMIDTSVLSRTVEAGAALTLDHTTQDTCQMPIADDATSIKAFIWDTDAPLTPYCDSVTAVPTIL</sequence>
<evidence type="ECO:0000256" key="1">
    <source>
        <dbReference type="SAM" id="SignalP"/>
    </source>
</evidence>
<dbReference type="EMBL" id="DVND01000048">
    <property type="protein sequence ID" value="HIU48104.1"/>
    <property type="molecule type" value="Genomic_DNA"/>
</dbReference>
<dbReference type="AlphaFoldDB" id="A0A9D1LU61"/>